<dbReference type="GO" id="GO:0000049">
    <property type="term" value="F:tRNA binding"/>
    <property type="evidence" value="ECO:0007669"/>
    <property type="project" value="UniProtKB-UniRule"/>
</dbReference>
<keyword evidence="6" id="KW-1185">Reference proteome</keyword>
<dbReference type="GO" id="GO:0005737">
    <property type="term" value="C:cytoplasm"/>
    <property type="evidence" value="ECO:0007669"/>
    <property type="project" value="UniProtKB-SubCell"/>
</dbReference>
<dbReference type="RefSeq" id="WP_071855766.1">
    <property type="nucleotide sequence ID" value="NZ_JXLB01000014.1"/>
</dbReference>
<name>A0A1L8WIF0_9ENTE</name>
<dbReference type="Pfam" id="PF02580">
    <property type="entry name" value="Tyr_Deacylase"/>
    <property type="match status" value="1"/>
</dbReference>
<keyword evidence="2 4" id="KW-0820">tRNA-binding</keyword>
<keyword evidence="3 4" id="KW-0694">RNA-binding</keyword>
<comment type="subunit">
    <text evidence="4">Homodimer.</text>
</comment>
<dbReference type="GO" id="GO:0106026">
    <property type="term" value="F:Gly-tRNA(Ala) deacylase activity"/>
    <property type="evidence" value="ECO:0007669"/>
    <property type="project" value="UniProtKB-UniRule"/>
</dbReference>
<dbReference type="HAMAP" id="MF_00518">
    <property type="entry name" value="Deacylase_Dtd"/>
    <property type="match status" value="1"/>
</dbReference>
<dbReference type="CDD" id="cd00563">
    <property type="entry name" value="Dtyr_deacylase"/>
    <property type="match status" value="1"/>
</dbReference>
<evidence type="ECO:0000256" key="2">
    <source>
        <dbReference type="ARBA" id="ARBA00022555"/>
    </source>
</evidence>
<comment type="catalytic activity">
    <reaction evidence="4">
        <text>a D-aminoacyl-tRNA + H2O = a tRNA + a D-alpha-amino acid + H(+)</text>
        <dbReference type="Rhea" id="RHEA:13953"/>
        <dbReference type="Rhea" id="RHEA-COMP:10123"/>
        <dbReference type="Rhea" id="RHEA-COMP:10124"/>
        <dbReference type="ChEBI" id="CHEBI:15377"/>
        <dbReference type="ChEBI" id="CHEBI:15378"/>
        <dbReference type="ChEBI" id="CHEBI:59871"/>
        <dbReference type="ChEBI" id="CHEBI:78442"/>
        <dbReference type="ChEBI" id="CHEBI:79333"/>
        <dbReference type="EC" id="3.1.1.96"/>
    </reaction>
</comment>
<dbReference type="EC" id="3.1.1.96" evidence="4"/>
<dbReference type="GO" id="GO:0051500">
    <property type="term" value="F:D-tyrosyl-tRNA(Tyr) deacylase activity"/>
    <property type="evidence" value="ECO:0007669"/>
    <property type="project" value="TreeGrafter"/>
</dbReference>
<protein>
    <recommendedName>
        <fullName evidence="4">D-aminoacyl-tRNA deacylase</fullName>
        <shortName evidence="4">DTD</shortName>
        <ecNumber evidence="4">3.1.1.96</ecNumber>
    </recommendedName>
    <alternativeName>
        <fullName evidence="4">Gly-tRNA(Ala) deacylase</fullName>
        <ecNumber evidence="4">3.1.1.-</ecNumber>
    </alternativeName>
</protein>
<organism evidence="5 6">
    <name type="scientific">Enterococcus ratti</name>
    <dbReference type="NCBI Taxonomy" id="150033"/>
    <lineage>
        <taxon>Bacteria</taxon>
        <taxon>Bacillati</taxon>
        <taxon>Bacillota</taxon>
        <taxon>Bacilli</taxon>
        <taxon>Lactobacillales</taxon>
        <taxon>Enterococcaceae</taxon>
        <taxon>Enterococcus</taxon>
    </lineage>
</organism>
<reference evidence="5 6" key="1">
    <citation type="submission" date="2014-12" db="EMBL/GenBank/DDBJ databases">
        <title>Draft genome sequences of 29 type strains of Enterococci.</title>
        <authorList>
            <person name="Zhong Z."/>
            <person name="Sun Z."/>
            <person name="Liu W."/>
            <person name="Zhang W."/>
            <person name="Zhang H."/>
        </authorList>
    </citation>
    <scope>NUCLEOTIDE SEQUENCE [LARGE SCALE GENOMIC DNA]</scope>
    <source>
        <strain evidence="5 6">DSM 15687</strain>
    </source>
</reference>
<comment type="function">
    <text evidence="4">An aminoacyl-tRNA editing enzyme that deacylates mischarged D-aminoacyl-tRNAs. Also deacylates mischarged glycyl-tRNA(Ala), protecting cells against glycine mischarging by AlaRS. Acts via tRNA-based rather than protein-based catalysis; rejects L-amino acids rather than detecting D-amino acids in the active site. By recycling D-aminoacyl-tRNA to D-amino acids and free tRNA molecules, this enzyme counteracts the toxicity associated with the formation of D-aminoacyl-tRNA entities in vivo and helps enforce protein L-homochirality.</text>
</comment>
<dbReference type="AlphaFoldDB" id="A0A1L8WIF0"/>
<feature type="short sequence motif" description="Gly-cisPro motif, important for rejection of L-amino acids" evidence="4">
    <location>
        <begin position="137"/>
        <end position="138"/>
    </location>
</feature>
<comment type="catalytic activity">
    <reaction evidence="4">
        <text>glycyl-tRNA(Ala) + H2O = tRNA(Ala) + glycine + H(+)</text>
        <dbReference type="Rhea" id="RHEA:53744"/>
        <dbReference type="Rhea" id="RHEA-COMP:9657"/>
        <dbReference type="Rhea" id="RHEA-COMP:13640"/>
        <dbReference type="ChEBI" id="CHEBI:15377"/>
        <dbReference type="ChEBI" id="CHEBI:15378"/>
        <dbReference type="ChEBI" id="CHEBI:57305"/>
        <dbReference type="ChEBI" id="CHEBI:78442"/>
        <dbReference type="ChEBI" id="CHEBI:78522"/>
    </reaction>
</comment>
<dbReference type="PANTHER" id="PTHR10472">
    <property type="entry name" value="D-TYROSYL-TRNA TYR DEACYLASE"/>
    <property type="match status" value="1"/>
</dbReference>
<dbReference type="GO" id="GO:0043908">
    <property type="term" value="F:Ser(Gly)-tRNA(Ala) hydrolase activity"/>
    <property type="evidence" value="ECO:0007669"/>
    <property type="project" value="UniProtKB-UniRule"/>
</dbReference>
<dbReference type="SUPFAM" id="SSF69500">
    <property type="entry name" value="DTD-like"/>
    <property type="match status" value="1"/>
</dbReference>
<dbReference type="PANTHER" id="PTHR10472:SF5">
    <property type="entry name" value="D-AMINOACYL-TRNA DEACYLASE 1"/>
    <property type="match status" value="1"/>
</dbReference>
<dbReference type="InterPro" id="IPR023509">
    <property type="entry name" value="DTD-like_sf"/>
</dbReference>
<comment type="caution">
    <text evidence="5">The sequence shown here is derived from an EMBL/GenBank/DDBJ whole genome shotgun (WGS) entry which is preliminary data.</text>
</comment>
<comment type="domain">
    <text evidence="4">A Gly-cisPro motif from one monomer fits into the active site of the other monomer to allow specific chiral rejection of L-amino acids.</text>
</comment>
<keyword evidence="4" id="KW-0378">Hydrolase</keyword>
<comment type="subcellular location">
    <subcellularLocation>
        <location evidence="4">Cytoplasm</location>
    </subcellularLocation>
</comment>
<dbReference type="FunFam" id="3.50.80.10:FF:000001">
    <property type="entry name" value="D-aminoacyl-tRNA deacylase"/>
    <property type="match status" value="1"/>
</dbReference>
<dbReference type="NCBIfam" id="TIGR00256">
    <property type="entry name" value="D-aminoacyl-tRNA deacylase"/>
    <property type="match status" value="1"/>
</dbReference>
<dbReference type="GO" id="GO:0019478">
    <property type="term" value="P:D-amino acid catabolic process"/>
    <property type="evidence" value="ECO:0007669"/>
    <property type="project" value="UniProtKB-UniRule"/>
</dbReference>
<evidence type="ECO:0000256" key="4">
    <source>
        <dbReference type="HAMAP-Rule" id="MF_00518"/>
    </source>
</evidence>
<dbReference type="STRING" id="150033.RV14_GL000594"/>
<dbReference type="EMBL" id="JXLB01000014">
    <property type="protein sequence ID" value="OJG80532.1"/>
    <property type="molecule type" value="Genomic_DNA"/>
</dbReference>
<dbReference type="Proteomes" id="UP000182152">
    <property type="component" value="Unassembled WGS sequence"/>
</dbReference>
<dbReference type="EC" id="3.1.1.-" evidence="4"/>
<comment type="similarity">
    <text evidence="1 4">Belongs to the DTD family.</text>
</comment>
<gene>
    <name evidence="4" type="primary">dtd</name>
    <name evidence="5" type="ORF">RV14_GL000594</name>
</gene>
<dbReference type="OrthoDB" id="9801395at2"/>
<keyword evidence="4" id="KW-0963">Cytoplasm</keyword>
<evidence type="ECO:0000313" key="5">
    <source>
        <dbReference type="EMBL" id="OJG80532.1"/>
    </source>
</evidence>
<proteinExistence type="inferred from homology"/>
<dbReference type="Gene3D" id="3.50.80.10">
    <property type="entry name" value="D-tyrosyl-tRNA(Tyr) deacylase"/>
    <property type="match status" value="1"/>
</dbReference>
<evidence type="ECO:0000256" key="3">
    <source>
        <dbReference type="ARBA" id="ARBA00022884"/>
    </source>
</evidence>
<sequence>MKAVIQRVSKASVTIDRQVVGKIDQGLLILLGIHEKDTQEDVDYLVKKIVQLRIFEDEQGKMNRSIKEIQGQILSVSQFTLFADTKKGNRPSFITAARPKTAIPLYEAFNNGIKNKGISLETGQFGADMAVSLINDGPVTIVIDSHNK</sequence>
<accession>A0A1L8WIF0</accession>
<evidence type="ECO:0000313" key="6">
    <source>
        <dbReference type="Proteomes" id="UP000182152"/>
    </source>
</evidence>
<evidence type="ECO:0000256" key="1">
    <source>
        <dbReference type="ARBA" id="ARBA00009673"/>
    </source>
</evidence>
<dbReference type="InterPro" id="IPR003732">
    <property type="entry name" value="Daa-tRNA_deacyls_DTD"/>
</dbReference>